<organism evidence="5 6">
    <name type="scientific">Saccharothrix algeriensis</name>
    <dbReference type="NCBI Taxonomy" id="173560"/>
    <lineage>
        <taxon>Bacteria</taxon>
        <taxon>Bacillati</taxon>
        <taxon>Actinomycetota</taxon>
        <taxon>Actinomycetes</taxon>
        <taxon>Pseudonocardiales</taxon>
        <taxon>Pseudonocardiaceae</taxon>
        <taxon>Saccharothrix</taxon>
    </lineage>
</organism>
<dbReference type="SUPFAM" id="SSF52210">
    <property type="entry name" value="Succinyl-CoA synthetase domains"/>
    <property type="match status" value="2"/>
</dbReference>
<dbReference type="Gene3D" id="3.40.50.261">
    <property type="entry name" value="Succinyl-CoA synthetase domains"/>
    <property type="match status" value="2"/>
</dbReference>
<dbReference type="Proteomes" id="UP000671828">
    <property type="component" value="Chromosome"/>
</dbReference>
<evidence type="ECO:0000313" key="6">
    <source>
        <dbReference type="Proteomes" id="UP000671828"/>
    </source>
</evidence>
<dbReference type="PANTHER" id="PTHR42793">
    <property type="entry name" value="COA BINDING DOMAIN CONTAINING PROTEIN"/>
    <property type="match status" value="1"/>
</dbReference>
<keyword evidence="5" id="KW-0808">Transferase</keyword>
<keyword evidence="7" id="KW-1185">Reference proteome</keyword>
<sequence>MDDRVVLDVDGSPVEEPAPAPRAAVATTSLAVRALLADGSVVALRELGPADADALLALHRGLPPDDRYLRFFSASPRQLDEFVARLTSPDEPRHVVIGAFAAGVLVGAASYVLLDGDTAEVALVVSHDRQSRGVGTLMLEHLVSLARSRGVRRFHADVLTANARMLRVFAGLGLVWTSTADSGEVRIDLGLEPDERYLEAVADRELTADVASLRAVLEPSSVVVVGAGRKRSSVGNAVLRNLVSGGYPGALYAVNPHADRVHGVTSYGSVADLPLAPELAVVCVPAEAVPTIAEDCGRRGVKALVVITSGVDPDRLLDVVRRHDMRLVGPNCVGVSGADVPMNATFMAGPLVAGDIGVVTQSGGVAIAVVERLRALGLGVTELVSTGDKYDVSGNDLLLWWERDDRTRAVVLYLESFGNPRKFSRLARRVARRKPVLAIRAASSEAGRRAAASHTAATATPAVTRDALFRQAGVTAVDGVGDLVEVLAALHATPLPAGRDVAVLGNAGGLGVLAADACARHGLSVAEPGPATTEALRALLPGTASCRNPVDTTAAVDAGTFARCLDLLAADPAVDAVIAVTVPTAVGDPAAGVHRTAKPVLAVSADQDGSVSLGADGIARYADPARAAAVLAALAERGRWLRRPAPEPVALPGVDLAGARAAVAGQDGWLPPDRVIRLLKAFGLPVLGGVLARDEGAAVAAQRSFGAPVVLKAVAEGLLHKSKGGGVLLDLADRETVRRGFRALRERFGDRLTGVLVQPVAQRGRELLVGVVTDPQFGPLVVTGLGGVDTDLLDDRAAALAPLSEADLDDLLRGFRAAPAVFREHDGAAVRDVLRRVSHLAALLPEVAELDLNPLILTGDRVIAVDARVRVAPAEPMDPFLRRLRDPGRTP</sequence>
<dbReference type="Proteomes" id="UP001195724">
    <property type="component" value="Unassembled WGS sequence"/>
</dbReference>
<dbReference type="InterPro" id="IPR036291">
    <property type="entry name" value="NAD(P)-bd_dom_sf"/>
</dbReference>
<dbReference type="RefSeq" id="WP_204840781.1">
    <property type="nucleotide sequence ID" value="NZ_JAFBCL010000001.1"/>
</dbReference>
<evidence type="ECO:0000313" key="5">
    <source>
        <dbReference type="EMBL" id="QTR03998.1"/>
    </source>
</evidence>
<dbReference type="AlphaFoldDB" id="A0A8T8HZZ6"/>
<dbReference type="PROSITE" id="PS50975">
    <property type="entry name" value="ATP_GRASP"/>
    <property type="match status" value="1"/>
</dbReference>
<dbReference type="EC" id="2.3.1.-" evidence="5"/>
<dbReference type="InterPro" id="IPR011761">
    <property type="entry name" value="ATP-grasp"/>
</dbReference>
<feature type="domain" description="N-acetyltransferase" evidence="3">
    <location>
        <begin position="42"/>
        <end position="216"/>
    </location>
</feature>
<evidence type="ECO:0000256" key="1">
    <source>
        <dbReference type="PROSITE-ProRule" id="PRU00409"/>
    </source>
</evidence>
<dbReference type="Pfam" id="PF13607">
    <property type="entry name" value="Succ_CoA_lig"/>
    <property type="match status" value="1"/>
</dbReference>
<gene>
    <name evidence="5" type="ORF">J7S33_03010</name>
    <name evidence="4" type="ORF">JOE68_000569</name>
</gene>
<dbReference type="PROSITE" id="PS51186">
    <property type="entry name" value="GNAT"/>
    <property type="match status" value="1"/>
</dbReference>
<evidence type="ECO:0000313" key="4">
    <source>
        <dbReference type="EMBL" id="MBM7809704.1"/>
    </source>
</evidence>
<dbReference type="Pfam" id="PF00583">
    <property type="entry name" value="Acetyltransf_1"/>
    <property type="match status" value="1"/>
</dbReference>
<dbReference type="SUPFAM" id="SSF55729">
    <property type="entry name" value="Acyl-CoA N-acyltransferases (Nat)"/>
    <property type="match status" value="1"/>
</dbReference>
<dbReference type="Gene3D" id="3.30.1490.20">
    <property type="entry name" value="ATP-grasp fold, A domain"/>
    <property type="match status" value="1"/>
</dbReference>
<dbReference type="SUPFAM" id="SSF56059">
    <property type="entry name" value="Glutathione synthetase ATP-binding domain-like"/>
    <property type="match status" value="1"/>
</dbReference>
<reference evidence="5" key="2">
    <citation type="submission" date="2021-04" db="EMBL/GenBank/DDBJ databases">
        <title>Saccharothrix algeriensis WGS.</title>
        <authorList>
            <person name="Stuskova K."/>
            <person name="Hakalova E."/>
            <person name="Tebbal A.B."/>
            <person name="Eichmeier A."/>
        </authorList>
    </citation>
    <scope>NUCLEOTIDE SEQUENCE</scope>
    <source>
        <strain evidence="5">NRRL B-24137</strain>
    </source>
</reference>
<dbReference type="EMBL" id="CP072788">
    <property type="protein sequence ID" value="QTR03998.1"/>
    <property type="molecule type" value="Genomic_DNA"/>
</dbReference>
<protein>
    <submittedName>
        <fullName evidence="4">Acyl-CoA synthetase (NDP forming)/GNAT superfamily N-acetyltransferase</fullName>
    </submittedName>
    <submittedName>
        <fullName evidence="5">GNAT family N-acetyltransferase</fullName>
        <ecNumber evidence="5">2.3.1.-</ecNumber>
    </submittedName>
</protein>
<keyword evidence="1" id="KW-0547">Nucleotide-binding</keyword>
<dbReference type="Gene3D" id="3.30.470.20">
    <property type="entry name" value="ATP-grasp fold, B domain"/>
    <property type="match status" value="1"/>
</dbReference>
<dbReference type="Pfam" id="PF13549">
    <property type="entry name" value="ATP-grasp_5"/>
    <property type="match status" value="1"/>
</dbReference>
<accession>A0A8T8HZZ6</accession>
<evidence type="ECO:0000259" key="3">
    <source>
        <dbReference type="PROSITE" id="PS51186"/>
    </source>
</evidence>
<dbReference type="InterPro" id="IPR013815">
    <property type="entry name" value="ATP_grasp_subdomain_1"/>
</dbReference>
<dbReference type="GO" id="GO:0043758">
    <property type="term" value="F:acetate-CoA ligase (ADP-forming) activity"/>
    <property type="evidence" value="ECO:0007669"/>
    <property type="project" value="InterPro"/>
</dbReference>
<dbReference type="SUPFAM" id="SSF51735">
    <property type="entry name" value="NAD(P)-binding Rossmann-fold domains"/>
    <property type="match status" value="1"/>
</dbReference>
<evidence type="ECO:0000259" key="2">
    <source>
        <dbReference type="PROSITE" id="PS50975"/>
    </source>
</evidence>
<dbReference type="CDD" id="cd04301">
    <property type="entry name" value="NAT_SF"/>
    <property type="match status" value="1"/>
</dbReference>
<keyword evidence="5" id="KW-0012">Acyltransferase</keyword>
<dbReference type="Pfam" id="PF13380">
    <property type="entry name" value="CoA_binding_2"/>
    <property type="match status" value="1"/>
</dbReference>
<dbReference type="InterPro" id="IPR000182">
    <property type="entry name" value="GNAT_dom"/>
</dbReference>
<dbReference type="SMART" id="SM00881">
    <property type="entry name" value="CoA_binding"/>
    <property type="match status" value="1"/>
</dbReference>
<reference evidence="4 7" key="1">
    <citation type="submission" date="2021-01" db="EMBL/GenBank/DDBJ databases">
        <title>Sequencing the genomes of 1000 actinobacteria strains.</title>
        <authorList>
            <person name="Klenk H.-P."/>
        </authorList>
    </citation>
    <scope>NUCLEOTIDE SEQUENCE [LARGE SCALE GENOMIC DNA]</scope>
    <source>
        <strain evidence="4 7">DSM 44581</strain>
    </source>
</reference>
<name>A0A8T8HZZ6_9PSEU</name>
<dbReference type="InterPro" id="IPR043938">
    <property type="entry name" value="Ligase_CoA_dom"/>
</dbReference>
<dbReference type="EMBL" id="JAFBCL010000001">
    <property type="protein sequence ID" value="MBM7809704.1"/>
    <property type="molecule type" value="Genomic_DNA"/>
</dbReference>
<dbReference type="InterPro" id="IPR016181">
    <property type="entry name" value="Acyl_CoA_acyltransferase"/>
</dbReference>
<feature type="domain" description="ATP-grasp" evidence="2">
    <location>
        <begin position="676"/>
        <end position="885"/>
    </location>
</feature>
<dbReference type="Pfam" id="PF19045">
    <property type="entry name" value="Ligase_CoA_2"/>
    <property type="match status" value="1"/>
</dbReference>
<proteinExistence type="predicted"/>
<dbReference type="GO" id="GO:0046872">
    <property type="term" value="F:metal ion binding"/>
    <property type="evidence" value="ECO:0007669"/>
    <property type="project" value="InterPro"/>
</dbReference>
<dbReference type="GO" id="GO:0005524">
    <property type="term" value="F:ATP binding"/>
    <property type="evidence" value="ECO:0007669"/>
    <property type="project" value="UniProtKB-UniRule"/>
</dbReference>
<dbReference type="InterPro" id="IPR016102">
    <property type="entry name" value="Succinyl-CoA_synth-like"/>
</dbReference>
<dbReference type="InterPro" id="IPR003781">
    <property type="entry name" value="CoA-bd"/>
</dbReference>
<dbReference type="InterPro" id="IPR032875">
    <property type="entry name" value="Succ_CoA_lig_flav_dom"/>
</dbReference>
<dbReference type="PANTHER" id="PTHR42793:SF1">
    <property type="entry name" value="PEPTIDYL-LYSINE N-ACETYLTRANSFERASE PATZ"/>
    <property type="match status" value="1"/>
</dbReference>
<dbReference type="Gene3D" id="3.40.50.720">
    <property type="entry name" value="NAD(P)-binding Rossmann-like Domain"/>
    <property type="match status" value="1"/>
</dbReference>
<dbReference type="Gene3D" id="3.40.630.30">
    <property type="match status" value="1"/>
</dbReference>
<keyword evidence="1" id="KW-0067">ATP-binding</keyword>
<evidence type="ECO:0000313" key="7">
    <source>
        <dbReference type="Proteomes" id="UP001195724"/>
    </source>
</evidence>
<dbReference type="GO" id="GO:0016747">
    <property type="term" value="F:acyltransferase activity, transferring groups other than amino-acyl groups"/>
    <property type="evidence" value="ECO:0007669"/>
    <property type="project" value="InterPro"/>
</dbReference>